<reference evidence="6 7" key="1">
    <citation type="submission" date="2015-11" db="EMBL/GenBank/DDBJ databases">
        <title>Expanding the genomic diversity of Burkholderia species for the development of highly accurate diagnostics.</title>
        <authorList>
            <person name="Sahl J."/>
            <person name="Keim P."/>
            <person name="Wagner D."/>
        </authorList>
    </citation>
    <scope>NUCLEOTIDE SEQUENCE [LARGE SCALE GENOMIC DNA]</scope>
    <source>
        <strain evidence="6 7">MSMB1960WGS</strain>
    </source>
</reference>
<dbReference type="GO" id="GO:0045892">
    <property type="term" value="P:negative regulation of DNA-templated transcription"/>
    <property type="evidence" value="ECO:0007669"/>
    <property type="project" value="TreeGrafter"/>
</dbReference>
<dbReference type="Gene3D" id="1.10.10.10">
    <property type="entry name" value="Winged helix-like DNA-binding domain superfamily/Winged helix DNA-binding domain"/>
    <property type="match status" value="2"/>
</dbReference>
<evidence type="ECO:0000256" key="3">
    <source>
        <dbReference type="ARBA" id="ARBA00023163"/>
    </source>
</evidence>
<dbReference type="Pfam" id="PF01614">
    <property type="entry name" value="IclR_C"/>
    <property type="match status" value="2"/>
</dbReference>
<dbReference type="PROSITE" id="PS51077">
    <property type="entry name" value="HTH_ICLR"/>
    <property type="match status" value="1"/>
</dbReference>
<accession>A0A108H6T4</accession>
<dbReference type="STRING" id="1503054.WT74_25935"/>
<keyword evidence="3" id="KW-0804">Transcription</keyword>
<dbReference type="AlphaFoldDB" id="A0A108H6T4"/>
<feature type="domain" description="HTH iclR-type" evidence="4">
    <location>
        <begin position="19"/>
        <end position="81"/>
    </location>
</feature>
<dbReference type="Proteomes" id="UP000068603">
    <property type="component" value="Unassembled WGS sequence"/>
</dbReference>
<dbReference type="InterPro" id="IPR005471">
    <property type="entry name" value="Tscrpt_reg_IclR_N"/>
</dbReference>
<dbReference type="InterPro" id="IPR014757">
    <property type="entry name" value="Tscrpt_reg_IclR_C"/>
</dbReference>
<dbReference type="InterPro" id="IPR050707">
    <property type="entry name" value="HTH_MetabolicPath_Reg"/>
</dbReference>
<keyword evidence="1" id="KW-0805">Transcription regulation</keyword>
<evidence type="ECO:0000256" key="1">
    <source>
        <dbReference type="ARBA" id="ARBA00023015"/>
    </source>
</evidence>
<evidence type="ECO:0000313" key="6">
    <source>
        <dbReference type="EMBL" id="KWA59266.1"/>
    </source>
</evidence>
<feature type="domain" description="IclR-ED" evidence="5">
    <location>
        <begin position="363"/>
        <end position="545"/>
    </location>
</feature>
<dbReference type="SUPFAM" id="SSF55781">
    <property type="entry name" value="GAF domain-like"/>
    <property type="match status" value="2"/>
</dbReference>
<sequence>MQNDEDRADDAPQKAQRGIQSVEVGGRLLDALARRRKPLGLSELAAAAELSSAQAHTYLVSLTRLALVKRDAITGNYEPGPLSLRLGLMSIERQPAYRAALPHAARLAEGVGHSVALSVPGATGPTIVRIEHGGYPLHVNLHVGSVMSLDTTATGRVFRAFGDPAQLAAMAASQAGAGDALAGADGTRPAPDAAARQAEIDAIRSRGIERSVDLPSPGVSAMCVPVLDADGRLQLALTVIGSTGSIDVTWDGPIATALRDAARQATAALGTEDGALPPAPVTAALRMPPALADDAKAQRGINALDSTGDLLLALVSAGRALPLRDLATAAGMPAAKAFPHLVSLLKIGLLSRDDAGCFGAGPLSQALGLIAMQRVSPARDAEAEIVALAEATDMSVATATLGPLGPTVIRFEESARPQHVSLRIGTVMSLVNTAIGRTFAACVPDDVLADLLADEPVRLAGRAAHADDGFRAQLARIRADGLDFAFDAPVPGIATVAAPVFDHTGSIRLVIAIIGASRGFPRGPDSDLAQALLAATRRLSWRFGWLGGQ</sequence>
<dbReference type="PROSITE" id="PS51078">
    <property type="entry name" value="ICLR_ED"/>
    <property type="match status" value="2"/>
</dbReference>
<dbReference type="PANTHER" id="PTHR30136">
    <property type="entry name" value="HELIX-TURN-HELIX TRANSCRIPTIONAL REGULATOR, ICLR FAMILY"/>
    <property type="match status" value="1"/>
</dbReference>
<proteinExistence type="predicted"/>
<evidence type="ECO:0000259" key="4">
    <source>
        <dbReference type="PROSITE" id="PS51077"/>
    </source>
</evidence>
<dbReference type="Pfam" id="PF09339">
    <property type="entry name" value="HTH_IclR"/>
    <property type="match status" value="2"/>
</dbReference>
<feature type="domain" description="IclR-ED" evidence="5">
    <location>
        <begin position="82"/>
        <end position="271"/>
    </location>
</feature>
<dbReference type="SUPFAM" id="SSF46785">
    <property type="entry name" value="Winged helix' DNA-binding domain"/>
    <property type="match status" value="2"/>
</dbReference>
<gene>
    <name evidence="6" type="ORF">WT44_23520</name>
</gene>
<dbReference type="GO" id="GO:0003700">
    <property type="term" value="F:DNA-binding transcription factor activity"/>
    <property type="evidence" value="ECO:0007669"/>
    <property type="project" value="TreeGrafter"/>
</dbReference>
<comment type="caution">
    <text evidence="6">The sequence shown here is derived from an EMBL/GenBank/DDBJ whole genome shotgun (WGS) entry which is preliminary data.</text>
</comment>
<dbReference type="PANTHER" id="PTHR30136:SF8">
    <property type="entry name" value="TRANSCRIPTIONAL REGULATORY PROTEIN"/>
    <property type="match status" value="1"/>
</dbReference>
<evidence type="ECO:0000256" key="2">
    <source>
        <dbReference type="ARBA" id="ARBA00023125"/>
    </source>
</evidence>
<name>A0A108H6T4_9BURK</name>
<evidence type="ECO:0000313" key="7">
    <source>
        <dbReference type="Proteomes" id="UP000068603"/>
    </source>
</evidence>
<protein>
    <submittedName>
        <fullName evidence="6">IclR family transcriptional regulator</fullName>
    </submittedName>
</protein>
<keyword evidence="2" id="KW-0238">DNA-binding</keyword>
<dbReference type="InterPro" id="IPR036390">
    <property type="entry name" value="WH_DNA-bd_sf"/>
</dbReference>
<dbReference type="Gene3D" id="3.30.450.40">
    <property type="match status" value="2"/>
</dbReference>
<dbReference type="EMBL" id="LPHB01000056">
    <property type="protein sequence ID" value="KWA59266.1"/>
    <property type="molecule type" value="Genomic_DNA"/>
</dbReference>
<dbReference type="InterPro" id="IPR036388">
    <property type="entry name" value="WH-like_DNA-bd_sf"/>
</dbReference>
<organism evidence="6">
    <name type="scientific">Burkholderia stagnalis</name>
    <dbReference type="NCBI Taxonomy" id="1503054"/>
    <lineage>
        <taxon>Bacteria</taxon>
        <taxon>Pseudomonadati</taxon>
        <taxon>Pseudomonadota</taxon>
        <taxon>Betaproteobacteria</taxon>
        <taxon>Burkholderiales</taxon>
        <taxon>Burkholderiaceae</taxon>
        <taxon>Burkholderia</taxon>
        <taxon>Burkholderia cepacia complex</taxon>
    </lineage>
</organism>
<dbReference type="GO" id="GO:0003677">
    <property type="term" value="F:DNA binding"/>
    <property type="evidence" value="ECO:0007669"/>
    <property type="project" value="UniProtKB-KW"/>
</dbReference>
<dbReference type="SMART" id="SM00346">
    <property type="entry name" value="HTH_ICLR"/>
    <property type="match status" value="2"/>
</dbReference>
<dbReference type="InterPro" id="IPR029016">
    <property type="entry name" value="GAF-like_dom_sf"/>
</dbReference>
<evidence type="ECO:0000259" key="5">
    <source>
        <dbReference type="PROSITE" id="PS51078"/>
    </source>
</evidence>
<dbReference type="RefSeq" id="WP_060149523.1">
    <property type="nucleotide sequence ID" value="NZ_LPGD01000054.1"/>
</dbReference>